<organism evidence="11 12">
    <name type="scientific">Phaeomoniella chlamydospora</name>
    <name type="common">Phaeoacremonium chlamydosporum</name>
    <dbReference type="NCBI Taxonomy" id="158046"/>
    <lineage>
        <taxon>Eukaryota</taxon>
        <taxon>Fungi</taxon>
        <taxon>Dikarya</taxon>
        <taxon>Ascomycota</taxon>
        <taxon>Pezizomycotina</taxon>
        <taxon>Eurotiomycetes</taxon>
        <taxon>Chaetothyriomycetidae</taxon>
        <taxon>Phaeomoniellales</taxon>
        <taxon>Phaeomoniellaceae</taxon>
        <taxon>Phaeomoniella</taxon>
    </lineage>
</organism>
<sequence>MQKSIYGIFAILALTTWALRYEEDSVQYNLNQNQSATNPADYYGKWDDHEFFPSPGNWRFPFYTLFLDRFVNGDPTNDNINGTAFEHDLNSNQMRHGGDAAGFNDSLDYLQGMGIKGIYLAGTILLNLPWTADGYSPVDLTLLDAHYGDIEIWREVIQEVHRRGMYVVMDNTLATMSDLIGFEGHLNETTPFSLQEYKVRWKNERRYLDFEFGNNYNETCDYPRFWLETGYRVDSDVTSQLVGCYDSDFDQYGDTEAFGVFPDWQRQLSKFASVQDRLREWVPSVRDKIKRHSCLMILMLDIDGFRYDKATQATVDAQAEMSQYYRDCARSVGKDNFFIPGEITGGDTFGAIYMGRGRQPDMRPENVSVAIQLTNTSSEKYFIRSEDRAALDAGAFHYSVYRSLTRFLGMDGNLAAGYDVPVPWVDAWNTMLVTNDFVNANTGKFDPRHMFGATNQDVFRWPAIKDGTKRLLLGLFITTLHLPGIPKLIWGEEQAFYILDSTAANYIFGRQAMTSATAWQTHGCFAMNSTQYYQFPLESARDGCNDDTQGYDHRDPSHPIRNILKSMYQMRENYPVLNDGFLLQVLSNQTRDILYPGSEGTATETGMWSVLRSQYDSIQDLSGSGHGNQSVWLVYQNDNSTITYEFDCTDNDTALIAPFATGTVVKNLFYPYDELTLKSSSVKLNIGGSEDYNGCLDSLTLEPYGFAAYVPESEFQRPRPMITSFSPGHDARIQSTVGISESETVEIEIEFSEEMDCDSVTDSISLTSRTDANSVPTVNRGSTECTTLTSTSQTLNGQIMPKWKWSATLDGVYNGIHRLTVNNATSATGSWTNAIDHFMFRVGQQDNPLVFTRSANYSDSLFHRNKSDDSLYIMHRAPGADRFRYSTNWGSSWSGWLTYDGQNTTISLQDWSGTSLQDWKGKHVIVEYWDRISGSSAYVQHGDLDYDGPRRRYPHFYWNGPYNQYGYDRGLENHFTQESDTGLWKFRFMADWPAVAQFNVWGMNPDGKPDQTYVLGDIDGDSVLDRIAPSSLQDNIVNITEHPARPHLAWNVFLNDGSLKFELKPTGNEVDQIALFVLLWTVPLFTAITAVWAFKKSFYQVKFNRSGINEKGNIFLAAAQYAKSKIRPRPEVSEGFSLLKSTGKSTNRRSLFHVKTNNMTPQRRTVLIATMEYDIEDWGIKIKIGGLGVMAQLMGKHLGHQDLIWVVPCIGEVDYPEVEGELAEPMSVTILGNQYEVQIRYHRLRNITYVLLDAPVFRQQTKAEPYPARMDDLDSAIYYSAWNQCIALAIKRFPNIDLYHINDYHGSLAPLYLLPQSSIPVCLSLHNAEFQGLWPLRTATEKEELAAIFNLDLELVTKYVQFGDVFNLLHAGASYLRLHQQGFGAVGVSKKYGKRSHLRYPIFWGLRKIGKLPNPDPSDTDTAMEAPGNPGQVDPAYEAGRAELRRKAQEWAGLGVDGNADLCVFVGRWSMQKGVDLIADVFPDILDRHPNVQLICIGPVIDLYGKFAALKLAKLMELYPKRVFSKPEFTALPPYIFSGAEFALIPSRDEPFGLVAVEFGRKGALGVGARVGGLGQMPGWWYTVESTTTNHLLQQFKSAIDTALSSKNHTRAVMRAHSARQRFPVAMWVENLELLQSAAIRLHRKHQARSHSVGVSVTSSLSQKLALNSSHESLSSPGISESREISVNIDPSSISTFSDHVDLSSGLGRKLSLGVRSGPGHRQISDRRVLGRDGINQDRDNLAVEDIVTDYLDESSDDERILSEAEARTTYQMRLAHEHSALNRPSQSPDLLPPIGIGQTQDSRDSFLSPSPSVDSFLLPPRPISENQNRYSSASTLSLDTIVGERKDFKLQQVDPNFTDKTGVYFREFEEKLASLNADNSETALCIETYLEKAEKKWFTRFRDARLGRQNRKGYSTPNGSQYDSDRRDDESYDTADEFLLGPDYVPPTGLKRWMQLRLKDWPVYSFFLAFGQVIAANSYQVTLLSGEVGQTASKLYTVASIYLIFSIIWWMTFRWFKAIFSLSIPFFFYGLAFILIGVAGHYTDDTRGWIQNVATGFYSAASSSGSIFFALNFGDEGGAPVKEWVFRASAIQGIQQLYVVALWYWGSYLSEQTSAGVVTKQLLDKWVLL</sequence>
<dbReference type="GO" id="GO:0047657">
    <property type="term" value="F:alpha-1,3-glucan synthase activity"/>
    <property type="evidence" value="ECO:0007669"/>
    <property type="project" value="UniProtKB-EC"/>
</dbReference>
<keyword evidence="8" id="KW-0472">Membrane</keyword>
<dbReference type="Pfam" id="PF26108">
    <property type="entry name" value="GH_Mok13"/>
    <property type="match status" value="1"/>
</dbReference>
<dbReference type="InterPro" id="IPR017853">
    <property type="entry name" value="GH"/>
</dbReference>
<dbReference type="InterPro" id="IPR058656">
    <property type="entry name" value="Mok11-13/Ags1-like_GH"/>
</dbReference>
<dbReference type="Pfam" id="PF26114">
    <property type="entry name" value="Ig_2_Mok13"/>
    <property type="match status" value="1"/>
</dbReference>
<evidence type="ECO:0000256" key="6">
    <source>
        <dbReference type="ARBA" id="ARBA00048960"/>
    </source>
</evidence>
<dbReference type="InterPro" id="IPR058659">
    <property type="entry name" value="Mok11-13/Ags1-like_CBM"/>
</dbReference>
<evidence type="ECO:0000256" key="2">
    <source>
        <dbReference type="ARBA" id="ARBA00012688"/>
    </source>
</evidence>
<dbReference type="InterPro" id="IPR006047">
    <property type="entry name" value="GH13_cat_dom"/>
</dbReference>
<evidence type="ECO:0000313" key="11">
    <source>
        <dbReference type="EMBL" id="KKY23936.1"/>
    </source>
</evidence>
<dbReference type="InterPro" id="IPR058654">
    <property type="entry name" value="Mok11-14/Ags1-like_TM"/>
</dbReference>
<feature type="transmembrane region" description="Helical" evidence="8">
    <location>
        <begin position="1962"/>
        <end position="1982"/>
    </location>
</feature>
<keyword evidence="4" id="KW-0808">Transferase</keyword>
<dbReference type="Gene3D" id="3.40.50.2000">
    <property type="entry name" value="Glycogen Phosphorylase B"/>
    <property type="match status" value="2"/>
</dbReference>
<dbReference type="InterPro" id="IPR058655">
    <property type="entry name" value="Mok11-14/Ags1-like"/>
</dbReference>
<keyword evidence="9" id="KW-0732">Signal</keyword>
<dbReference type="Gene3D" id="3.20.20.80">
    <property type="entry name" value="Glycosidases"/>
    <property type="match status" value="1"/>
</dbReference>
<dbReference type="InterPro" id="IPR058658">
    <property type="entry name" value="Mok11-13/Ags1-like_Ig_2"/>
</dbReference>
<protein>
    <recommendedName>
        <fullName evidence="2">alpha-1,3-glucan synthase</fullName>
        <ecNumber evidence="2">2.4.1.183</ecNumber>
    </recommendedName>
</protein>
<dbReference type="GO" id="GO:0009277">
    <property type="term" value="C:fungal-type cell wall"/>
    <property type="evidence" value="ECO:0007669"/>
    <property type="project" value="TreeGrafter"/>
</dbReference>
<keyword evidence="5" id="KW-0961">Cell wall biogenesis/degradation</keyword>
<evidence type="ECO:0000313" key="12">
    <source>
        <dbReference type="Proteomes" id="UP000053317"/>
    </source>
</evidence>
<keyword evidence="12" id="KW-1185">Reference proteome</keyword>
<dbReference type="SUPFAM" id="SSF53756">
    <property type="entry name" value="UDP-Glycosyltransferase/glycogen phosphorylase"/>
    <property type="match status" value="1"/>
</dbReference>
<dbReference type="CDD" id="cd11323">
    <property type="entry name" value="AmyAc_AGS"/>
    <property type="match status" value="1"/>
</dbReference>
<dbReference type="PANTHER" id="PTHR47182:SF2">
    <property type="entry name" value="CELL WALL ALPHA-1,3-GLUCAN SYNTHASE AGS1"/>
    <property type="match status" value="1"/>
</dbReference>
<keyword evidence="8" id="KW-0812">Transmembrane</keyword>
<dbReference type="PANTHER" id="PTHR47182">
    <property type="entry name" value="CELL WALL ALPHA-1,3-GLUCAN SYNTHASE AGS1-RELATED"/>
    <property type="match status" value="1"/>
</dbReference>
<evidence type="ECO:0000256" key="7">
    <source>
        <dbReference type="SAM" id="MobiDB-lite"/>
    </source>
</evidence>
<proteinExistence type="inferred from homology"/>
<dbReference type="FunFam" id="3.40.50.2000:FF:000052">
    <property type="entry name" value="Alpha-1,3-glucan synthase Ags2"/>
    <property type="match status" value="1"/>
</dbReference>
<dbReference type="Pfam" id="PF08323">
    <property type="entry name" value="Glyco_transf_5"/>
    <property type="match status" value="1"/>
</dbReference>
<evidence type="ECO:0000256" key="9">
    <source>
        <dbReference type="SAM" id="SignalP"/>
    </source>
</evidence>
<evidence type="ECO:0000256" key="1">
    <source>
        <dbReference type="ARBA" id="ARBA00006122"/>
    </source>
</evidence>
<feature type="transmembrane region" description="Helical" evidence="8">
    <location>
        <begin position="1994"/>
        <end position="2013"/>
    </location>
</feature>
<reference evidence="11 12" key="2">
    <citation type="submission" date="2015-05" db="EMBL/GenBank/DDBJ databases">
        <authorList>
            <person name="Morales-Cruz A."/>
            <person name="Amrine K.C."/>
            <person name="Cantu D."/>
        </authorList>
    </citation>
    <scope>NUCLEOTIDE SEQUENCE [LARGE SCALE GENOMIC DNA]</scope>
    <source>
        <strain evidence="11">UCRPC4</strain>
    </source>
</reference>
<dbReference type="FunFam" id="3.40.50.2000:FF:000058">
    <property type="entry name" value="Alpha-1,3-glucan synthase Ags1"/>
    <property type="match status" value="1"/>
</dbReference>
<dbReference type="Pfam" id="PF26111">
    <property type="entry name" value="Ig_Mok13"/>
    <property type="match status" value="1"/>
</dbReference>
<name>A0A0G2EPB1_PHACM</name>
<dbReference type="InterPro" id="IPR013534">
    <property type="entry name" value="Starch_synth_cat_dom"/>
</dbReference>
<dbReference type="Pfam" id="PF00534">
    <property type="entry name" value="Glycos_transf_1"/>
    <property type="match status" value="1"/>
</dbReference>
<feature type="chain" id="PRO_5002543688" description="alpha-1,3-glucan synthase" evidence="9">
    <location>
        <begin position="19"/>
        <end position="2130"/>
    </location>
</feature>
<keyword evidence="8" id="KW-1133">Transmembrane helix</keyword>
<feature type="transmembrane region" description="Helical" evidence="8">
    <location>
        <begin position="2020"/>
        <end position="2044"/>
    </location>
</feature>
<evidence type="ECO:0000259" key="10">
    <source>
        <dbReference type="SMART" id="SM00642"/>
    </source>
</evidence>
<dbReference type="SUPFAM" id="SSF51445">
    <property type="entry name" value="(Trans)glycosidases"/>
    <property type="match status" value="1"/>
</dbReference>
<evidence type="ECO:0000256" key="4">
    <source>
        <dbReference type="ARBA" id="ARBA00022679"/>
    </source>
</evidence>
<dbReference type="EC" id="2.4.1.183" evidence="2"/>
<dbReference type="Proteomes" id="UP000053317">
    <property type="component" value="Unassembled WGS sequence"/>
</dbReference>
<comment type="similarity">
    <text evidence="1">Belongs to the glycosyltransferase group 1 family.</text>
</comment>
<comment type="caution">
    <text evidence="11">The sequence shown here is derived from an EMBL/GenBank/DDBJ whole genome shotgun (WGS) entry which is preliminary data.</text>
</comment>
<accession>A0A0G2EPB1</accession>
<dbReference type="Pfam" id="PF26127">
    <property type="entry name" value="12TM_Mok13"/>
    <property type="match status" value="1"/>
</dbReference>
<dbReference type="GO" id="GO:0070600">
    <property type="term" value="P:fungal-type cell wall (1-&gt;3)-alpha-glucan biosynthetic process"/>
    <property type="evidence" value="ECO:0007669"/>
    <property type="project" value="TreeGrafter"/>
</dbReference>
<feature type="region of interest" description="Disordered" evidence="7">
    <location>
        <begin position="1910"/>
        <end position="1930"/>
    </location>
</feature>
<dbReference type="Pfam" id="PF26122">
    <property type="entry name" value="CBM_Mok13"/>
    <property type="match status" value="1"/>
</dbReference>
<dbReference type="InterPro" id="IPR001296">
    <property type="entry name" value="Glyco_trans_1"/>
</dbReference>
<dbReference type="SMART" id="SM00642">
    <property type="entry name" value="Aamy"/>
    <property type="match status" value="1"/>
</dbReference>
<feature type="region of interest" description="Disordered" evidence="7">
    <location>
        <begin position="1413"/>
        <end position="1435"/>
    </location>
</feature>
<evidence type="ECO:0000256" key="5">
    <source>
        <dbReference type="ARBA" id="ARBA00023316"/>
    </source>
</evidence>
<gene>
    <name evidence="11" type="ORF">UCRPC4_g02749</name>
</gene>
<dbReference type="InterPro" id="IPR058657">
    <property type="entry name" value="Mok11-13/Ags1-like_Ig"/>
</dbReference>
<evidence type="ECO:0000256" key="3">
    <source>
        <dbReference type="ARBA" id="ARBA00022676"/>
    </source>
</evidence>
<feature type="domain" description="Glycosyl hydrolase family 13 catalytic" evidence="10">
    <location>
        <begin position="64"/>
        <end position="541"/>
    </location>
</feature>
<dbReference type="FunFam" id="3.20.20.80:FF:000073">
    <property type="entry name" value="Alpha-1,3-glucan synthase Ags2"/>
    <property type="match status" value="1"/>
</dbReference>
<feature type="compositionally biased region" description="Polar residues" evidence="7">
    <location>
        <begin position="1913"/>
        <end position="1922"/>
    </location>
</feature>
<dbReference type="EMBL" id="LCWF01000064">
    <property type="protein sequence ID" value="KKY23936.1"/>
    <property type="molecule type" value="Genomic_DNA"/>
</dbReference>
<keyword evidence="3" id="KW-0328">Glycosyltransferase</keyword>
<evidence type="ECO:0000256" key="8">
    <source>
        <dbReference type="SAM" id="Phobius"/>
    </source>
</evidence>
<comment type="catalytic activity">
    <reaction evidence="6">
        <text>[(1-&gt;3)-alpha-D-glucosyl](n) + UDP-alpha-D-glucose = [(1-&gt;3)-alpha-D-glucosyl](n+1) + UDP + H(+)</text>
        <dbReference type="Rhea" id="RHEA:19749"/>
        <dbReference type="Rhea" id="RHEA-COMP:11150"/>
        <dbReference type="Rhea" id="RHEA-COMP:11151"/>
        <dbReference type="ChEBI" id="CHEBI:15378"/>
        <dbReference type="ChEBI" id="CHEBI:28100"/>
        <dbReference type="ChEBI" id="CHEBI:58223"/>
        <dbReference type="ChEBI" id="CHEBI:58885"/>
        <dbReference type="EC" id="2.4.1.183"/>
    </reaction>
</comment>
<reference evidence="11 12" key="1">
    <citation type="submission" date="2015-05" db="EMBL/GenBank/DDBJ databases">
        <title>Distinctive expansion of gene families associated with plant cell wall degradation and secondary metabolism in the genomes of grapevine trunk pathogens.</title>
        <authorList>
            <person name="Lawrence D.P."/>
            <person name="Travadon R."/>
            <person name="Rolshausen P.E."/>
            <person name="Baumgartner K."/>
        </authorList>
    </citation>
    <scope>NUCLEOTIDE SEQUENCE [LARGE SCALE GENOMIC DNA]</scope>
    <source>
        <strain evidence="11">UCRPC4</strain>
    </source>
</reference>
<dbReference type="OrthoDB" id="512920at2759"/>
<feature type="signal peptide" evidence="9">
    <location>
        <begin position="1"/>
        <end position="18"/>
    </location>
</feature>
<dbReference type="Pfam" id="PF00128">
    <property type="entry name" value="Alpha-amylase"/>
    <property type="match status" value="1"/>
</dbReference>